<organism evidence="7 8">
    <name type="scientific">Suhomyces tanzawaensis NRRL Y-17324</name>
    <dbReference type="NCBI Taxonomy" id="984487"/>
    <lineage>
        <taxon>Eukaryota</taxon>
        <taxon>Fungi</taxon>
        <taxon>Dikarya</taxon>
        <taxon>Ascomycota</taxon>
        <taxon>Saccharomycotina</taxon>
        <taxon>Pichiomycetes</taxon>
        <taxon>Debaryomycetaceae</taxon>
        <taxon>Suhomyces</taxon>
    </lineage>
</organism>
<dbReference type="GeneID" id="30981431"/>
<protein>
    <submittedName>
        <fullName evidence="7">Cell wall synthesis protein KRE9</fullName>
    </submittedName>
</protein>
<keyword evidence="3 4" id="KW-0732">Signal</keyword>
<dbReference type="GO" id="GO:0006078">
    <property type="term" value="P:(1-&gt;6)-beta-D-glucan biosynthetic process"/>
    <property type="evidence" value="ECO:0007669"/>
    <property type="project" value="InterPro"/>
</dbReference>
<dbReference type="InterPro" id="IPR045328">
    <property type="entry name" value="Kre9/Knh1"/>
</dbReference>
<dbReference type="GO" id="GO:0005576">
    <property type="term" value="C:extracellular region"/>
    <property type="evidence" value="ECO:0007669"/>
    <property type="project" value="TreeGrafter"/>
</dbReference>
<comment type="similarity">
    <text evidence="2">Belongs to the KRE9/KNH1 family.</text>
</comment>
<proteinExistence type="inferred from homology"/>
<dbReference type="STRING" id="984487.A0A1E4SI77"/>
<feature type="chain" id="PRO_5009162842" evidence="4">
    <location>
        <begin position="21"/>
        <end position="279"/>
    </location>
</feature>
<evidence type="ECO:0000259" key="5">
    <source>
        <dbReference type="Pfam" id="PF05390"/>
    </source>
</evidence>
<evidence type="ECO:0000313" key="8">
    <source>
        <dbReference type="Proteomes" id="UP000094285"/>
    </source>
</evidence>
<evidence type="ECO:0000259" key="6">
    <source>
        <dbReference type="Pfam" id="PF10342"/>
    </source>
</evidence>
<dbReference type="InterPro" id="IPR008659">
    <property type="entry name" value="Kre9/Knh1_C"/>
</dbReference>
<dbReference type="Pfam" id="PF05390">
    <property type="entry name" value="Kre9_KNH1_C"/>
    <property type="match status" value="1"/>
</dbReference>
<dbReference type="Proteomes" id="UP000094285">
    <property type="component" value="Unassembled WGS sequence"/>
</dbReference>
<keyword evidence="8" id="KW-1185">Reference proteome</keyword>
<feature type="domain" description="Yeast cell wall synthesis Kre9/Knh1 C-terminal" evidence="5">
    <location>
        <begin position="174"/>
        <end position="271"/>
    </location>
</feature>
<evidence type="ECO:0000256" key="2">
    <source>
        <dbReference type="ARBA" id="ARBA00006816"/>
    </source>
</evidence>
<dbReference type="EMBL" id="KV453912">
    <property type="protein sequence ID" value="ODV79206.1"/>
    <property type="molecule type" value="Genomic_DNA"/>
</dbReference>
<name>A0A1E4SI77_9ASCO</name>
<dbReference type="PANTHER" id="PTHR28154">
    <property type="entry name" value="CELL WALL SYNTHESIS PROTEIN KNH1-RELATED"/>
    <property type="match status" value="1"/>
</dbReference>
<reference evidence="8" key="1">
    <citation type="submission" date="2016-05" db="EMBL/GenBank/DDBJ databases">
        <title>Comparative genomics of biotechnologically important yeasts.</title>
        <authorList>
            <consortium name="DOE Joint Genome Institute"/>
            <person name="Riley R."/>
            <person name="Haridas S."/>
            <person name="Wolfe K.H."/>
            <person name="Lopes M.R."/>
            <person name="Hittinger C.T."/>
            <person name="Goker M."/>
            <person name="Salamov A."/>
            <person name="Wisecaver J."/>
            <person name="Long T.M."/>
            <person name="Aerts A.L."/>
            <person name="Barry K."/>
            <person name="Choi C."/>
            <person name="Clum A."/>
            <person name="Coughlan A.Y."/>
            <person name="Deshpande S."/>
            <person name="Douglass A.P."/>
            <person name="Hanson S.J."/>
            <person name="Klenk H.-P."/>
            <person name="Labutti K."/>
            <person name="Lapidus A."/>
            <person name="Lindquist E."/>
            <person name="Lipzen A."/>
            <person name="Meier-Kolthoff J.P."/>
            <person name="Ohm R.A."/>
            <person name="Otillar R.P."/>
            <person name="Pangilinan J."/>
            <person name="Peng Y."/>
            <person name="Rokas A."/>
            <person name="Rosa C.A."/>
            <person name="Scheuner C."/>
            <person name="Sibirny A.A."/>
            <person name="Slot J.C."/>
            <person name="Stielow J.B."/>
            <person name="Sun H."/>
            <person name="Kurtzman C.P."/>
            <person name="Blackwell M."/>
            <person name="Grigoriev I.V."/>
            <person name="Jeffries T.W."/>
        </authorList>
    </citation>
    <scope>NUCLEOTIDE SEQUENCE [LARGE SCALE GENOMIC DNA]</scope>
    <source>
        <strain evidence="8">NRRL Y-17324</strain>
    </source>
</reference>
<dbReference type="GO" id="GO:0042546">
    <property type="term" value="P:cell wall biogenesis"/>
    <property type="evidence" value="ECO:0007669"/>
    <property type="project" value="InterPro"/>
</dbReference>
<comment type="function">
    <text evidence="1">Involved in cell wall beta(1-&gt;6) glucan synthesis.</text>
</comment>
<gene>
    <name evidence="7" type="ORF">CANTADRAFT_250062</name>
</gene>
<evidence type="ECO:0000256" key="3">
    <source>
        <dbReference type="ARBA" id="ARBA00022729"/>
    </source>
</evidence>
<evidence type="ECO:0000256" key="4">
    <source>
        <dbReference type="SAM" id="SignalP"/>
    </source>
</evidence>
<dbReference type="OrthoDB" id="2432613at2759"/>
<sequence>MQYQVLLLLLSATFWRNVLADVDIQKPEAGDSFSASGGDVTVSLEWKDDSDDSEDADSLDNVSGYTISLCTGSNSEIECFLQLEQNQKIEGNKYSATIKASDAPSGNFFFQIYTEFAKGWTNHYSPRFALTGMSGPKSATITINGAPTLVSLDVSASGKEPDPQLSAGDGTSINSASFTIPYTEQTGKSKFAPMQTQPGSTITATTWSRQYPTSSVSYFSKLGGTANVRTTITPGWSYTPKSAVNAASVAPFPTYYYPASERVTKASLSTAAKKRRWLE</sequence>
<dbReference type="InterPro" id="IPR018466">
    <property type="entry name" value="Kre9/Knh1-like_N"/>
</dbReference>
<dbReference type="AlphaFoldDB" id="A0A1E4SI77"/>
<dbReference type="PANTHER" id="PTHR28154:SF1">
    <property type="entry name" value="CELL WALL SYNTHESIS PROTEIN KNH1-RELATED"/>
    <property type="match status" value="1"/>
</dbReference>
<feature type="signal peptide" evidence="4">
    <location>
        <begin position="1"/>
        <end position="20"/>
    </location>
</feature>
<dbReference type="GO" id="GO:0031505">
    <property type="term" value="P:fungal-type cell wall organization"/>
    <property type="evidence" value="ECO:0007669"/>
    <property type="project" value="TreeGrafter"/>
</dbReference>
<evidence type="ECO:0000313" key="7">
    <source>
        <dbReference type="EMBL" id="ODV79206.1"/>
    </source>
</evidence>
<feature type="domain" description="Yeast cell wall synthesis Kre9/Knh1-like N-terminal" evidence="6">
    <location>
        <begin position="26"/>
        <end position="129"/>
    </location>
</feature>
<dbReference type="RefSeq" id="XP_020064328.1">
    <property type="nucleotide sequence ID" value="XM_020207294.1"/>
</dbReference>
<evidence type="ECO:0000256" key="1">
    <source>
        <dbReference type="ARBA" id="ARBA00004010"/>
    </source>
</evidence>
<accession>A0A1E4SI77</accession>
<dbReference type="Pfam" id="PF10342">
    <property type="entry name" value="Kre9_KNH"/>
    <property type="match status" value="1"/>
</dbReference>